<reference evidence="2 3" key="1">
    <citation type="journal article" date="2014" name="PLoS Genet.">
        <title>Analysis of the genome and transcriptome of Cryptococcus neoformans var. grubii reveals complex RNA expression and microevolution leading to virulence attenuation.</title>
        <authorList>
            <person name="Janbon G."/>
            <person name="Ormerod K.L."/>
            <person name="Paulet D."/>
            <person name="Byrnes E.J.III."/>
            <person name="Yadav V."/>
            <person name="Chatterjee G."/>
            <person name="Mullapudi N."/>
            <person name="Hon C.C."/>
            <person name="Billmyre R.B."/>
            <person name="Brunel F."/>
            <person name="Bahn Y.S."/>
            <person name="Chen W."/>
            <person name="Chen Y."/>
            <person name="Chow E.W."/>
            <person name="Coppee J.Y."/>
            <person name="Floyd-Averette A."/>
            <person name="Gaillardin C."/>
            <person name="Gerik K.J."/>
            <person name="Goldberg J."/>
            <person name="Gonzalez-Hilarion S."/>
            <person name="Gujja S."/>
            <person name="Hamlin J.L."/>
            <person name="Hsueh Y.P."/>
            <person name="Ianiri G."/>
            <person name="Jones S."/>
            <person name="Kodira C.D."/>
            <person name="Kozubowski L."/>
            <person name="Lam W."/>
            <person name="Marra M."/>
            <person name="Mesner L.D."/>
            <person name="Mieczkowski P.A."/>
            <person name="Moyrand F."/>
            <person name="Nielsen K."/>
            <person name="Proux C."/>
            <person name="Rossignol T."/>
            <person name="Schein J.E."/>
            <person name="Sun S."/>
            <person name="Wollschlaeger C."/>
            <person name="Wood I.A."/>
            <person name="Zeng Q."/>
            <person name="Neuveglise C."/>
            <person name="Newlon C.S."/>
            <person name="Perfect J.R."/>
            <person name="Lodge J.K."/>
            <person name="Idnurm A."/>
            <person name="Stajich J.E."/>
            <person name="Kronstad J.W."/>
            <person name="Sanyal K."/>
            <person name="Heitman J."/>
            <person name="Fraser J.A."/>
            <person name="Cuomo C.A."/>
            <person name="Dietrich F.S."/>
        </authorList>
    </citation>
    <scope>NUCLEOTIDE SEQUENCE [LARGE SCALE GENOMIC DNA]</scope>
    <source>
        <strain evidence="3">H99 / ATCC 208821 / CBS 10515 / FGSC 9487</strain>
    </source>
</reference>
<accession>J9VF38</accession>
<keyword evidence="3" id="KW-1185">Reference proteome</keyword>
<proteinExistence type="predicted"/>
<dbReference type="RefSeq" id="XP_012046970.1">
    <property type="nucleotide sequence ID" value="XM_012191580.1"/>
</dbReference>
<feature type="region of interest" description="Disordered" evidence="1">
    <location>
        <begin position="271"/>
        <end position="292"/>
    </location>
</feature>
<dbReference type="VEuPathDB" id="FungiDB:CNAG_00801"/>
<sequence>MSWRQGEQNNTAYWSASGMMKSGLNTGELPHFTSNAALTRELYDMIVEFRTTCHFGQLKEGLKQNVILTQRLPNILHLWRGLLELYRSSLEIPHLLDAVLQMNASVTMTKIEPNSVEDKINPSMSAQLIRAAYEDFITRQRIDENMTYSRTLAGKILALDATVKVVNKASAHSLKNPASGVKSVVNPFAGGLLTDVNEDKGLFLVSNASFEIQAPVSEYAMRCEKPGIDFANEGGIVVDPAAITAERIMLTLSANSPHRDALFGHITDALTSSRSNGNGRPTKYRPTSGEEQKMTKVHEYFSTIEEVGATTFSSTFNLHIAHIAKNCLQRRHPELPSHTSGNEELAQATW</sequence>
<name>J9VF38_CRYN9</name>
<dbReference type="HOGENOM" id="CLU_792309_0_0_1"/>
<evidence type="ECO:0000313" key="2">
    <source>
        <dbReference type="EMBL" id="AFR92932.1"/>
    </source>
</evidence>
<evidence type="ECO:0000313" key="3">
    <source>
        <dbReference type="Proteomes" id="UP000010091"/>
    </source>
</evidence>
<gene>
    <name evidence="2" type="ORF">CNAG_00801</name>
</gene>
<dbReference type="EMBL" id="CP003820">
    <property type="protein sequence ID" value="AFR92932.1"/>
    <property type="molecule type" value="Genomic_DNA"/>
</dbReference>
<dbReference type="Proteomes" id="UP000010091">
    <property type="component" value="Chromosome 1"/>
</dbReference>
<protein>
    <submittedName>
        <fullName evidence="2">Uncharacterized protein</fullName>
    </submittedName>
</protein>
<evidence type="ECO:0000256" key="1">
    <source>
        <dbReference type="SAM" id="MobiDB-lite"/>
    </source>
</evidence>
<dbReference type="KEGG" id="cng:CNAG_00801"/>
<dbReference type="GeneID" id="23884578"/>
<organism evidence="2 3">
    <name type="scientific">Cryptococcus neoformans (strain H99 / ATCC 208821 / CBS 10515 / FGSC 9487)</name>
    <name type="common">Cryptococcus neoformans var. grubii serotype A</name>
    <dbReference type="NCBI Taxonomy" id="235443"/>
    <lineage>
        <taxon>Eukaryota</taxon>
        <taxon>Fungi</taxon>
        <taxon>Dikarya</taxon>
        <taxon>Basidiomycota</taxon>
        <taxon>Agaricomycotina</taxon>
        <taxon>Tremellomycetes</taxon>
        <taxon>Tremellales</taxon>
        <taxon>Cryptococcaceae</taxon>
        <taxon>Cryptococcus</taxon>
        <taxon>Cryptococcus neoformans species complex</taxon>
    </lineage>
</organism>
<dbReference type="OrthoDB" id="2638305at2759"/>
<dbReference type="AlphaFoldDB" id="J9VF38"/>